<dbReference type="PANTHER" id="PTHR19965:SF35">
    <property type="entry name" value="RNA ANNEALING PROTEIN YRA1"/>
    <property type="match status" value="1"/>
</dbReference>
<proteinExistence type="predicted"/>
<dbReference type="PANTHER" id="PTHR19965">
    <property type="entry name" value="RNA AND EXPORT FACTOR BINDING PROTEIN"/>
    <property type="match status" value="1"/>
</dbReference>
<dbReference type="InterPro" id="IPR012677">
    <property type="entry name" value="Nucleotide-bd_a/b_plait_sf"/>
</dbReference>
<feature type="compositionally biased region" description="Basic and acidic residues" evidence="2">
    <location>
        <begin position="254"/>
        <end position="263"/>
    </location>
</feature>
<dbReference type="Proteomes" id="UP000277580">
    <property type="component" value="Unassembled WGS sequence"/>
</dbReference>
<name>A0A3N4LGF8_9PEZI</name>
<evidence type="ECO:0000313" key="5">
    <source>
        <dbReference type="Proteomes" id="UP000277580"/>
    </source>
</evidence>
<organism evidence="4 5">
    <name type="scientific">Morchella conica CCBAS932</name>
    <dbReference type="NCBI Taxonomy" id="1392247"/>
    <lineage>
        <taxon>Eukaryota</taxon>
        <taxon>Fungi</taxon>
        <taxon>Dikarya</taxon>
        <taxon>Ascomycota</taxon>
        <taxon>Pezizomycotina</taxon>
        <taxon>Pezizomycetes</taxon>
        <taxon>Pezizales</taxon>
        <taxon>Morchellaceae</taxon>
        <taxon>Morchella</taxon>
    </lineage>
</organism>
<keyword evidence="1" id="KW-0694">RNA-binding</keyword>
<dbReference type="SMART" id="SM00360">
    <property type="entry name" value="RRM"/>
    <property type="match status" value="1"/>
</dbReference>
<dbReference type="GO" id="GO:0005634">
    <property type="term" value="C:nucleus"/>
    <property type="evidence" value="ECO:0007669"/>
    <property type="project" value="TreeGrafter"/>
</dbReference>
<reference evidence="4 5" key="1">
    <citation type="journal article" date="2018" name="Nat. Ecol. Evol.">
        <title>Pezizomycetes genomes reveal the molecular basis of ectomycorrhizal truffle lifestyle.</title>
        <authorList>
            <person name="Murat C."/>
            <person name="Payen T."/>
            <person name="Noel B."/>
            <person name="Kuo A."/>
            <person name="Morin E."/>
            <person name="Chen J."/>
            <person name="Kohler A."/>
            <person name="Krizsan K."/>
            <person name="Balestrini R."/>
            <person name="Da Silva C."/>
            <person name="Montanini B."/>
            <person name="Hainaut M."/>
            <person name="Levati E."/>
            <person name="Barry K.W."/>
            <person name="Belfiori B."/>
            <person name="Cichocki N."/>
            <person name="Clum A."/>
            <person name="Dockter R.B."/>
            <person name="Fauchery L."/>
            <person name="Guy J."/>
            <person name="Iotti M."/>
            <person name="Le Tacon F."/>
            <person name="Lindquist E.A."/>
            <person name="Lipzen A."/>
            <person name="Malagnac F."/>
            <person name="Mello A."/>
            <person name="Molinier V."/>
            <person name="Miyauchi S."/>
            <person name="Poulain J."/>
            <person name="Riccioni C."/>
            <person name="Rubini A."/>
            <person name="Sitrit Y."/>
            <person name="Splivallo R."/>
            <person name="Traeger S."/>
            <person name="Wang M."/>
            <person name="Zifcakova L."/>
            <person name="Wipf D."/>
            <person name="Zambonelli A."/>
            <person name="Paolocci F."/>
            <person name="Nowrousian M."/>
            <person name="Ottonello S."/>
            <person name="Baldrian P."/>
            <person name="Spatafora J.W."/>
            <person name="Henrissat B."/>
            <person name="Nagy L.G."/>
            <person name="Aury J.M."/>
            <person name="Wincker P."/>
            <person name="Grigoriev I.V."/>
            <person name="Bonfante P."/>
            <person name="Martin F.M."/>
        </authorList>
    </citation>
    <scope>NUCLEOTIDE SEQUENCE [LARGE SCALE GENOMIC DNA]</scope>
    <source>
        <strain evidence="4 5">CCBAS932</strain>
    </source>
</reference>
<protein>
    <recommendedName>
        <fullName evidence="3">RRM domain-containing protein</fullName>
    </recommendedName>
</protein>
<dbReference type="EMBL" id="ML119107">
    <property type="protein sequence ID" value="RPB17045.1"/>
    <property type="molecule type" value="Genomic_DNA"/>
</dbReference>
<dbReference type="GO" id="GO:0006406">
    <property type="term" value="P:mRNA export from nucleus"/>
    <property type="evidence" value="ECO:0007669"/>
    <property type="project" value="TreeGrafter"/>
</dbReference>
<evidence type="ECO:0000313" key="4">
    <source>
        <dbReference type="EMBL" id="RPB17045.1"/>
    </source>
</evidence>
<feature type="domain" description="RRM" evidence="3">
    <location>
        <begin position="156"/>
        <end position="225"/>
    </location>
</feature>
<feature type="region of interest" description="Disordered" evidence="2">
    <location>
        <begin position="232"/>
        <end position="298"/>
    </location>
</feature>
<gene>
    <name evidence="4" type="ORF">P167DRAFT_570198</name>
</gene>
<dbReference type="STRING" id="1392247.A0A3N4LGF8"/>
<dbReference type="AlphaFoldDB" id="A0A3N4LGF8"/>
<evidence type="ECO:0000256" key="1">
    <source>
        <dbReference type="ARBA" id="ARBA00022884"/>
    </source>
</evidence>
<evidence type="ECO:0000256" key="2">
    <source>
        <dbReference type="SAM" id="MobiDB-lite"/>
    </source>
</evidence>
<dbReference type="Pfam" id="PF00076">
    <property type="entry name" value="RRM_1"/>
    <property type="match status" value="1"/>
</dbReference>
<keyword evidence="5" id="KW-1185">Reference proteome</keyword>
<dbReference type="InterPro" id="IPR051229">
    <property type="entry name" value="ALYREF_mRNA_export"/>
</dbReference>
<dbReference type="OrthoDB" id="5374349at2759"/>
<dbReference type="InParanoid" id="A0A3N4LGF8"/>
<dbReference type="GO" id="GO:0003729">
    <property type="term" value="F:mRNA binding"/>
    <property type="evidence" value="ECO:0007669"/>
    <property type="project" value="TreeGrafter"/>
</dbReference>
<dbReference type="InterPro" id="IPR000504">
    <property type="entry name" value="RRM_dom"/>
</dbReference>
<sequence length="298" mass="31594">MSNAKAISLDDMIAENRRARASEIASATMGRHRSQGSNVPTGPAKLNGRGSIGKRAAASGSGIGNLAPATGLNGKWTHDLHQHNNASRVSKLPTTLSPAIARSLQGNRLFAALHGAQTPTGPSADLIPSGPRKNRGANIRGQASGFSIKGFAGPFVVQASNFAPGTTAEDIKMAMLPLGKILSCIILSANPTVICEIVFEKKEAADQCILQYNNQLADGRLLHLTLKPGPPVSRLMHHGGAAPRPPPRQTDPNVAREEADRQRRLTNISYQDGSYGVRPPPLYSDALVQRGRGFNNSR</sequence>
<dbReference type="CDD" id="cd00590">
    <property type="entry name" value="RRM_SF"/>
    <property type="match status" value="1"/>
</dbReference>
<dbReference type="InterPro" id="IPR035979">
    <property type="entry name" value="RBD_domain_sf"/>
</dbReference>
<accession>A0A3N4LGF8</accession>
<feature type="region of interest" description="Disordered" evidence="2">
    <location>
        <begin position="26"/>
        <end position="56"/>
    </location>
</feature>
<dbReference type="Gene3D" id="3.30.70.330">
    <property type="match status" value="1"/>
</dbReference>
<evidence type="ECO:0000259" key="3">
    <source>
        <dbReference type="SMART" id="SM00360"/>
    </source>
</evidence>
<dbReference type="SUPFAM" id="SSF54928">
    <property type="entry name" value="RNA-binding domain, RBD"/>
    <property type="match status" value="1"/>
</dbReference>